<evidence type="ECO:0000256" key="2">
    <source>
        <dbReference type="ARBA" id="ARBA00010904"/>
    </source>
</evidence>
<evidence type="ECO:0000256" key="8">
    <source>
        <dbReference type="SAM" id="MobiDB-lite"/>
    </source>
</evidence>
<dbReference type="GO" id="GO:0042407">
    <property type="term" value="P:cristae formation"/>
    <property type="evidence" value="ECO:0007669"/>
    <property type="project" value="InterPro"/>
</dbReference>
<evidence type="ECO:0000256" key="4">
    <source>
        <dbReference type="ARBA" id="ARBA00022989"/>
    </source>
</evidence>
<dbReference type="Proteomes" id="UP000887569">
    <property type="component" value="Unplaced"/>
</dbReference>
<reference evidence="10" key="1">
    <citation type="submission" date="2022-11" db="UniProtKB">
        <authorList>
            <consortium name="WormBaseParasite"/>
        </authorList>
    </citation>
    <scope>IDENTIFICATION</scope>
</reference>
<evidence type="ECO:0000256" key="5">
    <source>
        <dbReference type="ARBA" id="ARBA00023128"/>
    </source>
</evidence>
<comment type="function">
    <text evidence="7">Component of the MICOS complex, a large protein complex of the mitochondrial inner membrane that plays crucial roles in the maintenance of crista junctions, inner membrane architecture, and formation of contact sites to the outer membrane.</text>
</comment>
<keyword evidence="5 7" id="KW-0496">Mitochondrion</keyword>
<evidence type="ECO:0000313" key="10">
    <source>
        <dbReference type="WBParaSite" id="PgB04_g111_t01"/>
    </source>
</evidence>
<proteinExistence type="inferred from homology"/>
<organism evidence="9 10">
    <name type="scientific">Parascaris univalens</name>
    <name type="common">Nematode worm</name>
    <dbReference type="NCBI Taxonomy" id="6257"/>
    <lineage>
        <taxon>Eukaryota</taxon>
        <taxon>Metazoa</taxon>
        <taxon>Ecdysozoa</taxon>
        <taxon>Nematoda</taxon>
        <taxon>Chromadorea</taxon>
        <taxon>Rhabditida</taxon>
        <taxon>Spirurina</taxon>
        <taxon>Ascaridomorpha</taxon>
        <taxon>Ascaridoidea</taxon>
        <taxon>Ascarididae</taxon>
        <taxon>Parascaris</taxon>
    </lineage>
</organism>
<sequence>MTEVEATKEEASEVVKRSSAMTTATEKRPAPQGTTLLTVNEGTVSKVRKALVHKYDAFAQRFQLVDRTAKRTMHVACGLSEHLREEWSMLPKMAAITVGGMAGFVLGMKKSGFRRVLYSTVGVVTMAAFCYPHETVRIIRTGVAHTKNAWYDFKESPEPPMPKHDFSPNRNDEVASK</sequence>
<protein>
    <recommendedName>
        <fullName evidence="7">MICOS complex subunit</fullName>
    </recommendedName>
</protein>
<name>A0A914ZHM3_PARUN</name>
<comment type="subunit">
    <text evidence="7">Component of the mitochondrial contact site and cristae organizing system (MICOS) complex.</text>
</comment>
<dbReference type="InterPro" id="IPR033182">
    <property type="entry name" value="MIC26/MIC27_animal"/>
</dbReference>
<evidence type="ECO:0000256" key="6">
    <source>
        <dbReference type="ARBA" id="ARBA00023136"/>
    </source>
</evidence>
<keyword evidence="7" id="KW-0999">Mitochondrion inner membrane</keyword>
<feature type="compositionally biased region" description="Basic and acidic residues" evidence="8">
    <location>
        <begin position="1"/>
        <end position="16"/>
    </location>
</feature>
<keyword evidence="4" id="KW-1133">Transmembrane helix</keyword>
<dbReference type="InterPro" id="IPR019166">
    <property type="entry name" value="MIC26/MIC27"/>
</dbReference>
<evidence type="ECO:0000256" key="7">
    <source>
        <dbReference type="RuleBase" id="RU363021"/>
    </source>
</evidence>
<evidence type="ECO:0000256" key="1">
    <source>
        <dbReference type="ARBA" id="ARBA00004325"/>
    </source>
</evidence>
<dbReference type="GO" id="GO:0061617">
    <property type="term" value="C:MICOS complex"/>
    <property type="evidence" value="ECO:0007669"/>
    <property type="project" value="UniProtKB-UniRule"/>
</dbReference>
<keyword evidence="9" id="KW-1185">Reference proteome</keyword>
<comment type="similarity">
    <text evidence="2">Belongs to the apolipoprotein O/MICOS complex subunit Mic27 family.</text>
</comment>
<keyword evidence="3" id="KW-0812">Transmembrane</keyword>
<feature type="region of interest" description="Disordered" evidence="8">
    <location>
        <begin position="154"/>
        <end position="177"/>
    </location>
</feature>
<accession>A0A914ZHM3</accession>
<dbReference type="Pfam" id="PF09769">
    <property type="entry name" value="ApoO"/>
    <property type="match status" value="1"/>
</dbReference>
<dbReference type="AlphaFoldDB" id="A0A914ZHM3"/>
<evidence type="ECO:0000256" key="3">
    <source>
        <dbReference type="ARBA" id="ARBA00022692"/>
    </source>
</evidence>
<dbReference type="WBParaSite" id="PgB04_g111_t01">
    <property type="protein sequence ID" value="PgB04_g111_t01"/>
    <property type="gene ID" value="PgB04_g111"/>
</dbReference>
<evidence type="ECO:0000313" key="9">
    <source>
        <dbReference type="Proteomes" id="UP000887569"/>
    </source>
</evidence>
<dbReference type="PANTHER" id="PTHR14564">
    <property type="entry name" value="MICOS COMPLEX SUBUNIT MIC26 / MIC27 FAMILY MEMBER"/>
    <property type="match status" value="1"/>
</dbReference>
<comment type="subcellular location">
    <subcellularLocation>
        <location evidence="7">Mitochondrion inner membrane</location>
    </subcellularLocation>
    <subcellularLocation>
        <location evidence="1">Mitochondrion membrane</location>
    </subcellularLocation>
</comment>
<feature type="region of interest" description="Disordered" evidence="8">
    <location>
        <begin position="1"/>
        <end position="33"/>
    </location>
</feature>
<keyword evidence="6" id="KW-0472">Membrane</keyword>